<name>A0A1Y2B3R6_9FUNG</name>
<keyword evidence="5" id="KW-1185">Reference proteome</keyword>
<feature type="compositionally biased region" description="Polar residues" evidence="2">
    <location>
        <begin position="299"/>
        <end position="309"/>
    </location>
</feature>
<keyword evidence="1" id="KW-0175">Coiled coil</keyword>
<dbReference type="InterPro" id="IPR013087">
    <property type="entry name" value="Znf_C2H2_type"/>
</dbReference>
<feature type="region of interest" description="Disordered" evidence="2">
    <location>
        <begin position="224"/>
        <end position="257"/>
    </location>
</feature>
<dbReference type="SMART" id="SM00355">
    <property type="entry name" value="ZnF_C2H2"/>
    <property type="match status" value="5"/>
</dbReference>
<feature type="domain" description="C2H2-type" evidence="3">
    <location>
        <begin position="351"/>
        <end position="374"/>
    </location>
</feature>
<evidence type="ECO:0000313" key="5">
    <source>
        <dbReference type="Proteomes" id="UP000193642"/>
    </source>
</evidence>
<organism evidence="4 5">
    <name type="scientific">Rhizoclosmatium globosum</name>
    <dbReference type="NCBI Taxonomy" id="329046"/>
    <lineage>
        <taxon>Eukaryota</taxon>
        <taxon>Fungi</taxon>
        <taxon>Fungi incertae sedis</taxon>
        <taxon>Chytridiomycota</taxon>
        <taxon>Chytridiomycota incertae sedis</taxon>
        <taxon>Chytridiomycetes</taxon>
        <taxon>Chytridiales</taxon>
        <taxon>Chytriomycetaceae</taxon>
        <taxon>Rhizoclosmatium</taxon>
    </lineage>
</organism>
<dbReference type="AlphaFoldDB" id="A0A1Y2B3R6"/>
<comment type="caution">
    <text evidence="4">The sequence shown here is derived from an EMBL/GenBank/DDBJ whole genome shotgun (WGS) entry which is preliminary data.</text>
</comment>
<dbReference type="Proteomes" id="UP000193642">
    <property type="component" value="Unassembled WGS sequence"/>
</dbReference>
<feature type="compositionally biased region" description="Acidic residues" evidence="2">
    <location>
        <begin position="661"/>
        <end position="677"/>
    </location>
</feature>
<dbReference type="EMBL" id="MCGO01000092">
    <property type="protein sequence ID" value="ORY28725.1"/>
    <property type="molecule type" value="Genomic_DNA"/>
</dbReference>
<sequence length="677" mass="74522">MQNCVQCFHQHETAAIEKRMLQAENEALKNRILLLERGVLQIEASFNELLAKAAGQSDATSTTTPTPATAAAPTTSLTYFQPPPTSFAFPYPHPHPHSHPLEPQPSSLAPPPPPPPPPPKQLKPPKKPPKSKQTEPVTFPCLHGCRASFKAKQLQLNHEDENHCPNVRVRFAREIAETNVIREPGEYGVLRCPRCRVFECIPSPSFVAHAAECLGVPPSPLTRVAENGNGVKQGGNGASSSGSGSGSGIGSGKARRESMDTIGIDIKKLDKKPSESDKTSKAILLASKGKPDNLKKESTSSSKVNTVPTSAKKTTTAKTALVEIPITSATKKQFLSPVKRPDDGLEKTVPCDEPSCPFMFKNKNQMQTHRWTFHGSECRVVFMNQIEDVFIRRGDDGILRCPQCNQFETINGYSLRDHAKKCDGSSFSKPSIETKLAPIEISEEDDEETIDDGESTVDDPSEELNPPRQQCRDCTSVFGTNEALWTHRNIIHNPSATVTFASDTTPTTIDRNTKTGNLECPKCGYTDRNSTTFIQHASHCKPPQTTTAASYTRSKSPSKQPPPLPHPLPKGAIPTFFPDGSRNTEGYATWVDLIHTYFPSTHVPELIFDGKLKVNDFRKWNRVPLVQMAPVWDGSGMVQVSCLPAELHAKFVEKMRVKREEEDDDEEKEEEEGDVGV</sequence>
<protein>
    <recommendedName>
        <fullName evidence="3">C2H2-type domain-containing protein</fullName>
    </recommendedName>
</protein>
<feature type="compositionally biased region" description="Polar residues" evidence="2">
    <location>
        <begin position="543"/>
        <end position="553"/>
    </location>
</feature>
<feature type="region of interest" description="Disordered" evidence="2">
    <location>
        <begin position="441"/>
        <end position="471"/>
    </location>
</feature>
<evidence type="ECO:0000313" key="4">
    <source>
        <dbReference type="EMBL" id="ORY28725.1"/>
    </source>
</evidence>
<feature type="compositionally biased region" description="Pro residues" evidence="2">
    <location>
        <begin position="559"/>
        <end position="568"/>
    </location>
</feature>
<evidence type="ECO:0000259" key="3">
    <source>
        <dbReference type="PROSITE" id="PS00028"/>
    </source>
</evidence>
<evidence type="ECO:0000256" key="2">
    <source>
        <dbReference type="SAM" id="MobiDB-lite"/>
    </source>
</evidence>
<reference evidence="4 5" key="1">
    <citation type="submission" date="2016-07" db="EMBL/GenBank/DDBJ databases">
        <title>Pervasive Adenine N6-methylation of Active Genes in Fungi.</title>
        <authorList>
            <consortium name="DOE Joint Genome Institute"/>
            <person name="Mondo S.J."/>
            <person name="Dannebaum R.O."/>
            <person name="Kuo R.C."/>
            <person name="Labutti K."/>
            <person name="Haridas S."/>
            <person name="Kuo A."/>
            <person name="Salamov A."/>
            <person name="Ahrendt S.R."/>
            <person name="Lipzen A."/>
            <person name="Sullivan W."/>
            <person name="Andreopoulos W.B."/>
            <person name="Clum A."/>
            <person name="Lindquist E."/>
            <person name="Daum C."/>
            <person name="Ramamoorthy G.K."/>
            <person name="Gryganskyi A."/>
            <person name="Culley D."/>
            <person name="Magnuson J.K."/>
            <person name="James T.Y."/>
            <person name="O'Malley M.A."/>
            <person name="Stajich J.E."/>
            <person name="Spatafora J.W."/>
            <person name="Visel A."/>
            <person name="Grigoriev I.V."/>
        </authorList>
    </citation>
    <scope>NUCLEOTIDE SEQUENCE [LARGE SCALE GENOMIC DNA]</scope>
    <source>
        <strain evidence="4 5">JEL800</strain>
    </source>
</reference>
<evidence type="ECO:0000256" key="1">
    <source>
        <dbReference type="SAM" id="Coils"/>
    </source>
</evidence>
<feature type="compositionally biased region" description="Low complexity" evidence="2">
    <location>
        <begin position="59"/>
        <end position="76"/>
    </location>
</feature>
<feature type="region of interest" description="Disordered" evidence="2">
    <location>
        <begin position="657"/>
        <end position="677"/>
    </location>
</feature>
<accession>A0A1Y2B3R6</accession>
<feature type="region of interest" description="Disordered" evidence="2">
    <location>
        <begin position="540"/>
        <end position="570"/>
    </location>
</feature>
<dbReference type="OrthoDB" id="10328463at2759"/>
<feature type="compositionally biased region" description="Gly residues" evidence="2">
    <location>
        <begin position="231"/>
        <end position="251"/>
    </location>
</feature>
<feature type="domain" description="C2H2-type" evidence="3">
    <location>
        <begin position="471"/>
        <end position="492"/>
    </location>
</feature>
<feature type="region of interest" description="Disordered" evidence="2">
    <location>
        <begin position="56"/>
        <end position="135"/>
    </location>
</feature>
<dbReference type="PROSITE" id="PS00028">
    <property type="entry name" value="ZINC_FINGER_C2H2_1"/>
    <property type="match status" value="2"/>
</dbReference>
<feature type="region of interest" description="Disordered" evidence="2">
    <location>
        <begin position="284"/>
        <end position="310"/>
    </location>
</feature>
<feature type="compositionally biased region" description="Acidic residues" evidence="2">
    <location>
        <begin position="441"/>
        <end position="462"/>
    </location>
</feature>
<proteinExistence type="predicted"/>
<dbReference type="SUPFAM" id="SSF101447">
    <property type="entry name" value="Formin homology 2 domain (FH2 domain)"/>
    <property type="match status" value="1"/>
</dbReference>
<feature type="compositionally biased region" description="Basic and acidic residues" evidence="2">
    <location>
        <begin position="289"/>
        <end position="298"/>
    </location>
</feature>
<gene>
    <name evidence="4" type="ORF">BCR33DRAFT_724919</name>
</gene>
<feature type="coiled-coil region" evidence="1">
    <location>
        <begin position="11"/>
        <end position="38"/>
    </location>
</feature>
<feature type="compositionally biased region" description="Pro residues" evidence="2">
    <location>
        <begin position="108"/>
        <end position="122"/>
    </location>
</feature>